<dbReference type="Proteomes" id="UP000307720">
    <property type="component" value="Unassembled WGS sequence"/>
</dbReference>
<dbReference type="EMBL" id="SRZB01000005">
    <property type="protein sequence ID" value="TGX99755.1"/>
    <property type="molecule type" value="Genomic_DNA"/>
</dbReference>
<accession>A0AC61R2W2</accession>
<keyword evidence="2" id="KW-1185">Reference proteome</keyword>
<comment type="caution">
    <text evidence="1">The sequence shown here is derived from an EMBL/GenBank/DDBJ whole genome shotgun (WGS) entry which is preliminary data.</text>
</comment>
<evidence type="ECO:0000313" key="2">
    <source>
        <dbReference type="Proteomes" id="UP000307720"/>
    </source>
</evidence>
<sequence>MKKKVKKLILYLTVCIGTLGILILMSSNKIASYPEIDVRIQKMLDYMKIENCKIKRIAEYDRLQIKLPEVSVSKKEIQESIDELLDIYGEKSISEDFVKKELEMNSVQEYYESVRKELTAGKRNQEFISARNKAMDYLIKESKFVLDKESVAEYSVEIVDSYETEAYLYDMELERYVTEELQMTEDEFFEECYREGEELIKNYLIVGAIVKEENLEVTEEDIKELSGVFEKDFDEYSEEEKTYIQYQILENKVYKMFIKE</sequence>
<proteinExistence type="predicted"/>
<protein>
    <submittedName>
        <fullName evidence="1">Uncharacterized protein</fullName>
    </submittedName>
</protein>
<reference evidence="1" key="1">
    <citation type="submission" date="2019-04" db="EMBL/GenBank/DDBJ databases">
        <title>Microbes associate with the intestines of laboratory mice.</title>
        <authorList>
            <person name="Navarre W."/>
            <person name="Wong E."/>
            <person name="Huang K."/>
            <person name="Tropini C."/>
            <person name="Ng K."/>
            <person name="Yu B."/>
        </authorList>
    </citation>
    <scope>NUCLEOTIDE SEQUENCE</scope>
    <source>
        <strain evidence="1">NM72_1-8</strain>
    </source>
</reference>
<name>A0AC61R2W2_9FIRM</name>
<gene>
    <name evidence="1" type="ORF">E5357_04560</name>
</gene>
<organism evidence="1 2">
    <name type="scientific">Hominisplanchenecus murintestinalis</name>
    <dbReference type="NCBI Taxonomy" id="2941517"/>
    <lineage>
        <taxon>Bacteria</taxon>
        <taxon>Bacillati</taxon>
        <taxon>Bacillota</taxon>
        <taxon>Clostridia</taxon>
        <taxon>Lachnospirales</taxon>
        <taxon>Lachnospiraceae</taxon>
        <taxon>Hominisplanchenecus</taxon>
    </lineage>
</organism>
<evidence type="ECO:0000313" key="1">
    <source>
        <dbReference type="EMBL" id="TGX99755.1"/>
    </source>
</evidence>